<dbReference type="GeneID" id="110979935"/>
<evidence type="ECO:0000313" key="3">
    <source>
        <dbReference type="RefSeq" id="XP_022091818.1"/>
    </source>
</evidence>
<keyword evidence="2" id="KW-1185">Reference proteome</keyword>
<gene>
    <name evidence="3" type="primary">LOC110979935</name>
</gene>
<dbReference type="OMA" id="YCLAFGD"/>
<organism evidence="2 3">
    <name type="scientific">Acanthaster planci</name>
    <name type="common">Crown-of-thorns starfish</name>
    <dbReference type="NCBI Taxonomy" id="133434"/>
    <lineage>
        <taxon>Eukaryota</taxon>
        <taxon>Metazoa</taxon>
        <taxon>Echinodermata</taxon>
        <taxon>Eleutherozoa</taxon>
        <taxon>Asterozoa</taxon>
        <taxon>Asteroidea</taxon>
        <taxon>Valvatacea</taxon>
        <taxon>Valvatida</taxon>
        <taxon>Acanthasteridae</taxon>
        <taxon>Acanthaster</taxon>
    </lineage>
</organism>
<dbReference type="AlphaFoldDB" id="A0A8B7YEZ8"/>
<keyword evidence="1" id="KW-0732">Signal</keyword>
<evidence type="ECO:0000256" key="1">
    <source>
        <dbReference type="SAM" id="SignalP"/>
    </source>
</evidence>
<proteinExistence type="predicted"/>
<dbReference type="KEGG" id="aplc:110979935"/>
<feature type="signal peptide" evidence="1">
    <location>
        <begin position="1"/>
        <end position="23"/>
    </location>
</feature>
<dbReference type="RefSeq" id="XP_022091818.1">
    <property type="nucleotide sequence ID" value="XM_022236126.1"/>
</dbReference>
<protein>
    <submittedName>
        <fullName evidence="3">Uncharacterized protein LOC110979935</fullName>
    </submittedName>
</protein>
<dbReference type="OrthoDB" id="10058639at2759"/>
<reference evidence="3" key="1">
    <citation type="submission" date="2025-08" db="UniProtKB">
        <authorList>
            <consortium name="RefSeq"/>
        </authorList>
    </citation>
    <scope>IDENTIFICATION</scope>
</reference>
<dbReference type="Proteomes" id="UP000694845">
    <property type="component" value="Unplaced"/>
</dbReference>
<name>A0A8B7YEZ8_ACAPL</name>
<sequence>MASNARILTSLLAMLFLFSGSSAEVTEDSMAVEYTTLITASTDVATDIVTEVVTMAMDMTTAAAGTTAVDVTTAAATTAAESLTTVASASDIEAYGLSVTSPSNLIFDLDVDNIVTYSVVVRNAGGTDIAARSSGDNFALTFLISSHSDPTDVDASTVEFVAETSSAENLAAGITAGSTITITGTNAMINIPSATCSTYQYTCVQVSKASGASYDDSVTSNNYYCLAFGDTAENLAGLVPCSGCTLKVSILLLLVAMVASQLLS</sequence>
<accession>A0A8B7YEZ8</accession>
<evidence type="ECO:0000313" key="2">
    <source>
        <dbReference type="Proteomes" id="UP000694845"/>
    </source>
</evidence>
<feature type="chain" id="PRO_5034858215" evidence="1">
    <location>
        <begin position="24"/>
        <end position="264"/>
    </location>
</feature>